<dbReference type="InterPro" id="IPR050644">
    <property type="entry name" value="PG_Glycine_Bridge_Synth"/>
</dbReference>
<dbReference type="Gene3D" id="3.40.630.30">
    <property type="match status" value="2"/>
</dbReference>
<evidence type="ECO:0000256" key="1">
    <source>
        <dbReference type="SAM" id="MobiDB-lite"/>
    </source>
</evidence>
<sequence length="339" mass="36876">MPDRWTLADDPRTPDGAPVPMQQHSCYGAAAGELGSEAMWLEWRMGRRLFASAQVLRRRWPLVGQFALLSRGPVFTPDISQDEAATATRALIRALGPNHRGVIITSDTLAGTDPADGAGLLKMVAGGHVARLSLAPDLATLRTRLSQKWRNALRQAEAQTPTIRIEPMLPGTGEALFRHEAAQARARRYARLPPEFSRAWSRHGRTLLIEAGDRDAPLAGMLFLLHPPWASYHLAWTSEAGRRANLHRLMLWRAIAAMQADGIETLELGTLDTERTPDLARFKLGTGAHAVPLGATWMQAPGSRAMAALVRAVEPGPGAKGDSTAAQPETEKSIPSRSR</sequence>
<dbReference type="SUPFAM" id="SSF55729">
    <property type="entry name" value="Acyl-CoA N-acyltransferases (Nat)"/>
    <property type="match status" value="1"/>
</dbReference>
<gene>
    <name evidence="3" type="ORF">EV662_103216</name>
</gene>
<keyword evidence="4" id="KW-1185">Reference proteome</keyword>
<accession>A0A4R2Q1N9</accession>
<dbReference type="Pfam" id="PF13480">
    <property type="entry name" value="Acetyltransf_6"/>
    <property type="match status" value="1"/>
</dbReference>
<dbReference type="Proteomes" id="UP000294835">
    <property type="component" value="Unassembled WGS sequence"/>
</dbReference>
<dbReference type="PANTHER" id="PTHR36174:SF1">
    <property type="entry name" value="LIPID II:GLYCINE GLYCYLTRANSFERASE"/>
    <property type="match status" value="1"/>
</dbReference>
<comment type="caution">
    <text evidence="3">The sequence shown here is derived from an EMBL/GenBank/DDBJ whole genome shotgun (WGS) entry which is preliminary data.</text>
</comment>
<name>A0A4R2Q1N9_9RHOB</name>
<keyword evidence="3" id="KW-0808">Transferase</keyword>
<evidence type="ECO:0000313" key="4">
    <source>
        <dbReference type="Proteomes" id="UP000294835"/>
    </source>
</evidence>
<dbReference type="RefSeq" id="WP_132461443.1">
    <property type="nucleotide sequence ID" value="NZ_SLXP01000003.1"/>
</dbReference>
<feature type="compositionally biased region" description="Basic and acidic residues" evidence="1">
    <location>
        <begin position="329"/>
        <end position="339"/>
    </location>
</feature>
<feature type="domain" description="BioF2-like acetyltransferase" evidence="2">
    <location>
        <begin position="147"/>
        <end position="272"/>
    </location>
</feature>
<evidence type="ECO:0000313" key="3">
    <source>
        <dbReference type="EMBL" id="TCP42309.1"/>
    </source>
</evidence>
<reference evidence="3 4" key="1">
    <citation type="submission" date="2019-03" db="EMBL/GenBank/DDBJ databases">
        <title>Genomic Encyclopedia of Type Strains, Phase IV (KMG-IV): sequencing the most valuable type-strain genomes for metagenomic binning, comparative biology and taxonomic classification.</title>
        <authorList>
            <person name="Goeker M."/>
        </authorList>
    </citation>
    <scope>NUCLEOTIDE SEQUENCE [LARGE SCALE GENOMIC DNA]</scope>
    <source>
        <strain evidence="3 4">DSM 18063</strain>
    </source>
</reference>
<dbReference type="InterPro" id="IPR016181">
    <property type="entry name" value="Acyl_CoA_acyltransferase"/>
</dbReference>
<dbReference type="InterPro" id="IPR038740">
    <property type="entry name" value="BioF2-like_GNAT_dom"/>
</dbReference>
<dbReference type="PANTHER" id="PTHR36174">
    <property type="entry name" value="LIPID II:GLYCINE GLYCYLTRANSFERASE"/>
    <property type="match status" value="1"/>
</dbReference>
<dbReference type="EMBL" id="SLXP01000003">
    <property type="protein sequence ID" value="TCP42309.1"/>
    <property type="molecule type" value="Genomic_DNA"/>
</dbReference>
<protein>
    <submittedName>
        <fullName evidence="3">Acetyltransferase (GNAT) family protein</fullName>
    </submittedName>
</protein>
<organism evidence="3 4">
    <name type="scientific">Rhodovulum marinum</name>
    <dbReference type="NCBI Taxonomy" id="320662"/>
    <lineage>
        <taxon>Bacteria</taxon>
        <taxon>Pseudomonadati</taxon>
        <taxon>Pseudomonadota</taxon>
        <taxon>Alphaproteobacteria</taxon>
        <taxon>Rhodobacterales</taxon>
        <taxon>Paracoccaceae</taxon>
        <taxon>Rhodovulum</taxon>
    </lineage>
</organism>
<evidence type="ECO:0000259" key="2">
    <source>
        <dbReference type="Pfam" id="PF13480"/>
    </source>
</evidence>
<proteinExistence type="predicted"/>
<dbReference type="AlphaFoldDB" id="A0A4R2Q1N9"/>
<feature type="region of interest" description="Disordered" evidence="1">
    <location>
        <begin position="314"/>
        <end position="339"/>
    </location>
</feature>
<dbReference type="OrthoDB" id="341858at2"/>
<dbReference type="GO" id="GO:0016740">
    <property type="term" value="F:transferase activity"/>
    <property type="evidence" value="ECO:0007669"/>
    <property type="project" value="UniProtKB-KW"/>
</dbReference>